<dbReference type="GeneID" id="92713539"/>
<proteinExistence type="inferred from homology"/>
<evidence type="ECO:0000313" key="10">
    <source>
        <dbReference type="Proteomes" id="UP000184192"/>
    </source>
</evidence>
<evidence type="ECO:0000256" key="5">
    <source>
        <dbReference type="ARBA" id="ARBA00023237"/>
    </source>
</evidence>
<organism evidence="9 10">
    <name type="scientific">Bacteroides stercorirosoris</name>
    <dbReference type="NCBI Taxonomy" id="871324"/>
    <lineage>
        <taxon>Bacteria</taxon>
        <taxon>Pseudomonadati</taxon>
        <taxon>Bacteroidota</taxon>
        <taxon>Bacteroidia</taxon>
        <taxon>Bacteroidales</taxon>
        <taxon>Bacteroidaceae</taxon>
        <taxon>Bacteroides</taxon>
    </lineage>
</organism>
<dbReference type="InterPro" id="IPR033985">
    <property type="entry name" value="SusD-like_N"/>
</dbReference>
<protein>
    <submittedName>
        <fullName evidence="9">Starch-binding associating with outer membrane</fullName>
    </submittedName>
</protein>
<dbReference type="SUPFAM" id="SSF48452">
    <property type="entry name" value="TPR-like"/>
    <property type="match status" value="1"/>
</dbReference>
<evidence type="ECO:0000256" key="3">
    <source>
        <dbReference type="ARBA" id="ARBA00022729"/>
    </source>
</evidence>
<evidence type="ECO:0000259" key="7">
    <source>
        <dbReference type="Pfam" id="PF07980"/>
    </source>
</evidence>
<gene>
    <name evidence="9" type="ORF">SAMN05444350_12354</name>
</gene>
<keyword evidence="3 6" id="KW-0732">Signal</keyword>
<feature type="signal peptide" evidence="6">
    <location>
        <begin position="1"/>
        <end position="23"/>
    </location>
</feature>
<feature type="domain" description="RagB/SusD" evidence="7">
    <location>
        <begin position="343"/>
        <end position="514"/>
    </location>
</feature>
<feature type="domain" description="SusD-like N-terminal" evidence="8">
    <location>
        <begin position="104"/>
        <end position="197"/>
    </location>
</feature>
<comment type="similarity">
    <text evidence="2">Belongs to the SusD family.</text>
</comment>
<sequence>MKRFKIFTIAALLSSALVTTSCGDDFLTASPTQKPLAGAPATEGAILSYLGSAYQILLFDSYANNNYNGILLMSDLRSDDIYKGGGDAGDQAQLYSLSQFSMSSREELGLWNIYYTGLARCNNTIIACQNSTGVKEDKVKQYSAEAHFLRAYYVHLLWKLYGNIPYFEAPLEDPYVARQYTADEIYAEIMADLDVACEDGVLSMTTNAKDDGTVTDRGRVCRAAALMLKARVVMYQKDQSRYAEVANDMATIIKSGKFDLMTDFDAMWLDENEFCVESIFESNQLPEGKTWSTGWQGYGTNLPAFIAPNGLIDPDGVFNGGWGFAPVRQSAYNMYEEGDLRRDASINDWSAAEYARRFQDTGLFQRKYAARKGYNPPPGDTDLNYCNNLRIFRYAETLLNYVELVKMDGVAEQQGVDAQSCLDQIRKRAFGKDASIPATAANIKAERHKEFLGEGMRFYDLVRWGDAASVLTENNTEYNSVRNYNENKKYLPIPQTEIDKTKGTEFELKQNTGY</sequence>
<name>A0A1M6IJN1_9BACE</name>
<dbReference type="AlphaFoldDB" id="A0A1M6IJN1"/>
<dbReference type="GO" id="GO:0009279">
    <property type="term" value="C:cell outer membrane"/>
    <property type="evidence" value="ECO:0007669"/>
    <property type="project" value="UniProtKB-SubCell"/>
</dbReference>
<feature type="chain" id="PRO_5009918456" evidence="6">
    <location>
        <begin position="24"/>
        <end position="514"/>
    </location>
</feature>
<evidence type="ECO:0000313" key="9">
    <source>
        <dbReference type="EMBL" id="SHJ34609.1"/>
    </source>
</evidence>
<dbReference type="Pfam" id="PF07980">
    <property type="entry name" value="SusD_RagB"/>
    <property type="match status" value="1"/>
</dbReference>
<accession>A0A1M6IJN1</accession>
<dbReference type="PROSITE" id="PS51257">
    <property type="entry name" value="PROKAR_LIPOPROTEIN"/>
    <property type="match status" value="1"/>
</dbReference>
<dbReference type="EMBL" id="FQZN01000023">
    <property type="protein sequence ID" value="SHJ34609.1"/>
    <property type="molecule type" value="Genomic_DNA"/>
</dbReference>
<evidence type="ECO:0000256" key="4">
    <source>
        <dbReference type="ARBA" id="ARBA00023136"/>
    </source>
</evidence>
<dbReference type="Pfam" id="PF14322">
    <property type="entry name" value="SusD-like_3"/>
    <property type="match status" value="1"/>
</dbReference>
<keyword evidence="5" id="KW-0998">Cell outer membrane</keyword>
<dbReference type="Gene3D" id="1.25.40.390">
    <property type="match status" value="1"/>
</dbReference>
<dbReference type="eggNOG" id="COG1435">
    <property type="taxonomic scope" value="Bacteria"/>
</dbReference>
<evidence type="ECO:0000256" key="1">
    <source>
        <dbReference type="ARBA" id="ARBA00004442"/>
    </source>
</evidence>
<evidence type="ECO:0000256" key="2">
    <source>
        <dbReference type="ARBA" id="ARBA00006275"/>
    </source>
</evidence>
<dbReference type="InterPro" id="IPR011990">
    <property type="entry name" value="TPR-like_helical_dom_sf"/>
</dbReference>
<comment type="subcellular location">
    <subcellularLocation>
        <location evidence="1">Cell outer membrane</location>
    </subcellularLocation>
</comment>
<reference evidence="10" key="1">
    <citation type="submission" date="2016-11" db="EMBL/GenBank/DDBJ databases">
        <authorList>
            <person name="Varghese N."/>
            <person name="Submissions S."/>
        </authorList>
    </citation>
    <scope>NUCLEOTIDE SEQUENCE [LARGE SCALE GENOMIC DNA]</scope>
    <source>
        <strain evidence="10">DSM 26884</strain>
    </source>
</reference>
<evidence type="ECO:0000259" key="8">
    <source>
        <dbReference type="Pfam" id="PF14322"/>
    </source>
</evidence>
<dbReference type="RefSeq" id="WP_025833843.1">
    <property type="nucleotide sequence ID" value="NZ_FQZN01000023.1"/>
</dbReference>
<evidence type="ECO:0000256" key="6">
    <source>
        <dbReference type="SAM" id="SignalP"/>
    </source>
</evidence>
<dbReference type="Proteomes" id="UP000184192">
    <property type="component" value="Unassembled WGS sequence"/>
</dbReference>
<dbReference type="InterPro" id="IPR012944">
    <property type="entry name" value="SusD_RagB_dom"/>
</dbReference>
<dbReference type="CDD" id="cd08977">
    <property type="entry name" value="SusD"/>
    <property type="match status" value="1"/>
</dbReference>
<keyword evidence="10" id="KW-1185">Reference proteome</keyword>
<keyword evidence="4" id="KW-0472">Membrane</keyword>